<name>F4YBG0_ACTPL</name>
<dbReference type="PANTHER" id="PTHR22916:SF3">
    <property type="entry name" value="UDP-GLCNAC:BETAGAL BETA-1,3-N-ACETYLGLUCOSAMINYLTRANSFERASE-LIKE PROTEIN 1"/>
    <property type="match status" value="1"/>
</dbReference>
<dbReference type="GO" id="GO:0016758">
    <property type="term" value="F:hexosyltransferase activity"/>
    <property type="evidence" value="ECO:0007669"/>
    <property type="project" value="UniProtKB-ARBA"/>
</dbReference>
<dbReference type="InterPro" id="IPR043148">
    <property type="entry name" value="TagF_C"/>
</dbReference>
<dbReference type="GO" id="GO:0047355">
    <property type="term" value="F:CDP-glycerol glycerophosphotransferase activity"/>
    <property type="evidence" value="ECO:0007669"/>
    <property type="project" value="InterPro"/>
</dbReference>
<dbReference type="Gene3D" id="3.90.550.10">
    <property type="entry name" value="Spore Coat Polysaccharide Biosynthesis Protein SpsA, Chain A"/>
    <property type="match status" value="1"/>
</dbReference>
<evidence type="ECO:0000313" key="2">
    <source>
        <dbReference type="EMBL" id="AEB33796.1"/>
    </source>
</evidence>
<dbReference type="InterPro" id="IPR007554">
    <property type="entry name" value="Glycerophosphate_synth"/>
</dbReference>
<protein>
    <submittedName>
        <fullName evidence="2">Cps4B</fullName>
    </submittedName>
</protein>
<dbReference type="GO" id="GO:0016020">
    <property type="term" value="C:membrane"/>
    <property type="evidence" value="ECO:0007669"/>
    <property type="project" value="InterPro"/>
</dbReference>
<accession>F4YBG0</accession>
<dbReference type="SUPFAM" id="SSF53448">
    <property type="entry name" value="Nucleotide-diphospho-sugar transferases"/>
    <property type="match status" value="1"/>
</dbReference>
<dbReference type="EMBL" id="GU585380">
    <property type="protein sequence ID" value="AEB33796.1"/>
    <property type="molecule type" value="Genomic_DNA"/>
</dbReference>
<dbReference type="Gene3D" id="3.40.50.12580">
    <property type="match status" value="1"/>
</dbReference>
<sequence length="864" mass="102817">MNKVKRKFRKLLRDPKLFFSDFWFKHSIKLEKFLSIKHYGNNEFTIVSAIYNVEKYLDQYFNSIFKQTLLFKNNINIICVDDGSTDKSAEIIEKYRKKYPQNIKYIYKENGGQASARNLGIKYVTTKWVTFIDPDDFISRNYFELVDDFIEKNTNLSLVSCPFIFYFEDKNIYKDRHPLNFRFKNGEYISPIKSLDKHIQLSVNSAFFRTAVIKKNNIQFGEIRPNFEDAKFVGDYLLSVNQENLIGFMKDVSYFYRKRSDQSSTLDTAWKNPLLYSQVLENGCLALCERSATQKGFVPKYIQRAVLYHLSWYFKYLINNKDKLNFLTDKEQTYFLELLHKIFRYIDVQTIMDFELAGTWFFQRVAWLGYFKKVEPDFQIVYIDSIDRENKQILFYYYTFSDMPNEEFYLGKNELEPIDSKLRSFDFMGNNFVYERRIWLPYSDKDKKLLFRFKINGQEPRISLAGKQHKSGLPIHTFLRDMPVKKYTHIEDFWIIMDRDVQADDNGEHFYRYMMNNHPEQKIYFAINRNSNDWGRLKREGFNLIDFKSNEFKTLVSQCSRLISSHIDEYIINPFKDHFEFTKKFIFLQHGVTHNDLSDWLNSKKILSCIITATPDEYNHISENKSRYKYSTKEAILTGFPRHDALLRGNKTETRTILIMPTWRNSILGKNAKGNERSINSEFMNTQYAKAWGAILSSPILEKLANQYDFEVIFAPHKNIEPYLDLFNIPKYIKQWKASEGNIQKLFQNSKFMITDYSSVAFEMGYLNKTVLYYQFDKDSFFSGGHAFKRGYFSYEQHGFGPVVYTEEEFFINLENILKNNGNPSEIYKSRIAQTFPFQDGKCCERVYFAIQNLTTLYSYTEKA</sequence>
<dbReference type="PANTHER" id="PTHR22916">
    <property type="entry name" value="GLYCOSYLTRANSFERASE"/>
    <property type="match status" value="1"/>
</dbReference>
<organism evidence="2">
    <name type="scientific">Actinobacillus pleuropneumoniae serovar 4 str. M62</name>
    <dbReference type="NCBI Taxonomy" id="754255"/>
    <lineage>
        <taxon>Bacteria</taxon>
        <taxon>Pseudomonadati</taxon>
        <taxon>Pseudomonadota</taxon>
        <taxon>Gammaproteobacteria</taxon>
        <taxon>Pasteurellales</taxon>
        <taxon>Pasteurellaceae</taxon>
        <taxon>Actinobacillus</taxon>
    </lineage>
</organism>
<feature type="domain" description="Glycosyltransferase 2-like" evidence="1">
    <location>
        <begin position="46"/>
        <end position="211"/>
    </location>
</feature>
<dbReference type="InterPro" id="IPR029044">
    <property type="entry name" value="Nucleotide-diphossugar_trans"/>
</dbReference>
<dbReference type="SUPFAM" id="SSF53756">
    <property type="entry name" value="UDP-Glycosyltransferase/glycogen phosphorylase"/>
    <property type="match status" value="1"/>
</dbReference>
<dbReference type="CDD" id="cd00761">
    <property type="entry name" value="Glyco_tranf_GTA_type"/>
    <property type="match status" value="1"/>
</dbReference>
<proteinExistence type="predicted"/>
<dbReference type="InterPro" id="IPR001173">
    <property type="entry name" value="Glyco_trans_2-like"/>
</dbReference>
<dbReference type="Pfam" id="PF00535">
    <property type="entry name" value="Glycos_transf_2"/>
    <property type="match status" value="1"/>
</dbReference>
<evidence type="ECO:0000259" key="1">
    <source>
        <dbReference type="Pfam" id="PF00535"/>
    </source>
</evidence>
<dbReference type="AlphaFoldDB" id="F4YBG0"/>
<gene>
    <name evidence="2" type="primary">cps4B</name>
</gene>
<reference evidence="2" key="1">
    <citation type="submission" date="2010-01" db="EMBL/GenBank/DDBJ databases">
        <title>Genetic map of the Actinobacillus pleuropneumoniae capsular biosynthesis region in serotypes 4 and 10.</title>
        <authorList>
            <person name="Chen X.B."/>
            <person name="Xu Z.F."/>
            <person name="Zhou R."/>
        </authorList>
    </citation>
    <scope>NUCLEOTIDE SEQUENCE</scope>
    <source>
        <strain evidence="2">M62</strain>
    </source>
</reference>
<dbReference type="Pfam" id="PF04464">
    <property type="entry name" value="Glyphos_transf"/>
    <property type="match status" value="1"/>
</dbReference>